<accession>A0A8W8J5Y5</accession>
<dbReference type="InterPro" id="IPR008983">
    <property type="entry name" value="Tumour_necrosis_fac-like_dom"/>
</dbReference>
<organism evidence="7 8">
    <name type="scientific">Magallana gigas</name>
    <name type="common">Pacific oyster</name>
    <name type="synonym">Crassostrea gigas</name>
    <dbReference type="NCBI Taxonomy" id="29159"/>
    <lineage>
        <taxon>Eukaryota</taxon>
        <taxon>Metazoa</taxon>
        <taxon>Spiralia</taxon>
        <taxon>Lophotrochozoa</taxon>
        <taxon>Mollusca</taxon>
        <taxon>Bivalvia</taxon>
        <taxon>Autobranchia</taxon>
        <taxon>Pteriomorphia</taxon>
        <taxon>Ostreida</taxon>
        <taxon>Ostreoidea</taxon>
        <taxon>Ostreidae</taxon>
        <taxon>Magallana</taxon>
    </lineage>
</organism>
<dbReference type="InterPro" id="IPR001073">
    <property type="entry name" value="C1q_dom"/>
</dbReference>
<dbReference type="AlphaFoldDB" id="A0A8W8J5Y5"/>
<dbReference type="PANTHER" id="PTHR22923">
    <property type="entry name" value="CEREBELLIN-RELATED"/>
    <property type="match status" value="1"/>
</dbReference>
<keyword evidence="4" id="KW-0175">Coiled coil</keyword>
<feature type="coiled-coil region" evidence="4">
    <location>
        <begin position="65"/>
        <end position="117"/>
    </location>
</feature>
<keyword evidence="2" id="KW-0964">Secreted</keyword>
<sequence length="377" mass="42207">MIAVGLVVLMLIAIVQSSTISMLTDDETKNLTSLNLDTLDSKNVDVLRQLLNQETIIRITLVKNVNALMKDMLTLQEKLTAAENRICKIHTSTDHEISKLKEEVKLLKTENDFLKNNSVHIKADIDHLNKNLSDFSNTLTDVKIEVRYLSITLFEINANMRETAEMLQHHNDSMEHIKSNIADKDQQQTAVLIEQETRHTRVIDEILNTTRSLNADLDQYKTDQWRLSASVSSLELFRNNQTNAKCDQNQEIAFTASVTSSSSTWNSGTLIFDVVITNTGNGYNPSTGVFTSPISGTYVFYITAVEYGAQFLRIDIVLNSVSKVRAYGHSAASYQTGTNMVVLELQKGDSVWVRHSSGKGYISQSIPLTTFSGYLIS</sequence>
<dbReference type="GO" id="GO:0005576">
    <property type="term" value="C:extracellular region"/>
    <property type="evidence" value="ECO:0007669"/>
    <property type="project" value="UniProtKB-SubCell"/>
</dbReference>
<evidence type="ECO:0000259" key="6">
    <source>
        <dbReference type="PROSITE" id="PS50871"/>
    </source>
</evidence>
<evidence type="ECO:0000313" key="7">
    <source>
        <dbReference type="EnsemblMetazoa" id="G17404.1:cds"/>
    </source>
</evidence>
<evidence type="ECO:0000256" key="5">
    <source>
        <dbReference type="SAM" id="SignalP"/>
    </source>
</evidence>
<evidence type="ECO:0000256" key="4">
    <source>
        <dbReference type="SAM" id="Coils"/>
    </source>
</evidence>
<dbReference type="Pfam" id="PF00386">
    <property type="entry name" value="C1q"/>
    <property type="match status" value="1"/>
</dbReference>
<evidence type="ECO:0000256" key="1">
    <source>
        <dbReference type="ARBA" id="ARBA00004613"/>
    </source>
</evidence>
<dbReference type="SUPFAM" id="SSF49842">
    <property type="entry name" value="TNF-like"/>
    <property type="match status" value="1"/>
</dbReference>
<evidence type="ECO:0000256" key="2">
    <source>
        <dbReference type="ARBA" id="ARBA00022525"/>
    </source>
</evidence>
<dbReference type="InterPro" id="IPR050822">
    <property type="entry name" value="Cerebellin_Synaptic_Org"/>
</dbReference>
<keyword evidence="3 5" id="KW-0732">Signal</keyword>
<dbReference type="PRINTS" id="PR00007">
    <property type="entry name" value="COMPLEMNTC1Q"/>
</dbReference>
<keyword evidence="8" id="KW-1185">Reference proteome</keyword>
<dbReference type="PANTHER" id="PTHR22923:SF116">
    <property type="entry name" value="C1Q DOMAIN-CONTAINING PROTEIN"/>
    <property type="match status" value="1"/>
</dbReference>
<dbReference type="Proteomes" id="UP000005408">
    <property type="component" value="Unassembled WGS sequence"/>
</dbReference>
<evidence type="ECO:0000313" key="8">
    <source>
        <dbReference type="Proteomes" id="UP000005408"/>
    </source>
</evidence>
<feature type="chain" id="PRO_5036484070" description="C1q domain-containing protein" evidence="5">
    <location>
        <begin position="18"/>
        <end position="377"/>
    </location>
</feature>
<name>A0A8W8J5Y5_MAGGI</name>
<feature type="signal peptide" evidence="5">
    <location>
        <begin position="1"/>
        <end position="17"/>
    </location>
</feature>
<feature type="domain" description="C1q" evidence="6">
    <location>
        <begin position="247"/>
        <end position="377"/>
    </location>
</feature>
<proteinExistence type="predicted"/>
<reference evidence="7" key="1">
    <citation type="submission" date="2022-08" db="UniProtKB">
        <authorList>
            <consortium name="EnsemblMetazoa"/>
        </authorList>
    </citation>
    <scope>IDENTIFICATION</scope>
    <source>
        <strain evidence="7">05x7-T-G4-1.051#20</strain>
    </source>
</reference>
<protein>
    <recommendedName>
        <fullName evidence="6">C1q domain-containing protein</fullName>
    </recommendedName>
</protein>
<dbReference type="SMART" id="SM00110">
    <property type="entry name" value="C1Q"/>
    <property type="match status" value="1"/>
</dbReference>
<dbReference type="PROSITE" id="PS50871">
    <property type="entry name" value="C1Q"/>
    <property type="match status" value="1"/>
</dbReference>
<dbReference type="EnsemblMetazoa" id="G17404.1">
    <property type="protein sequence ID" value="G17404.1:cds"/>
    <property type="gene ID" value="G17404"/>
</dbReference>
<evidence type="ECO:0000256" key="3">
    <source>
        <dbReference type="ARBA" id="ARBA00022729"/>
    </source>
</evidence>
<dbReference type="Gene3D" id="2.60.120.40">
    <property type="match status" value="1"/>
</dbReference>
<comment type="subcellular location">
    <subcellularLocation>
        <location evidence="1">Secreted</location>
    </subcellularLocation>
</comment>